<dbReference type="InterPro" id="IPR027417">
    <property type="entry name" value="P-loop_NTPase"/>
</dbReference>
<evidence type="ECO:0000259" key="8">
    <source>
        <dbReference type="PROSITE" id="PS51198"/>
    </source>
</evidence>
<dbReference type="Gene3D" id="1.10.10.160">
    <property type="match status" value="1"/>
</dbReference>
<accession>A0A7G1KQC3</accession>
<dbReference type="GO" id="GO:0000725">
    <property type="term" value="P:recombinational repair"/>
    <property type="evidence" value="ECO:0007669"/>
    <property type="project" value="TreeGrafter"/>
</dbReference>
<evidence type="ECO:0000313" key="9">
    <source>
        <dbReference type="EMBL" id="BCK57372.1"/>
    </source>
</evidence>
<dbReference type="GO" id="GO:0043138">
    <property type="term" value="F:3'-5' DNA helicase activity"/>
    <property type="evidence" value="ECO:0007669"/>
    <property type="project" value="TreeGrafter"/>
</dbReference>
<dbReference type="Pfam" id="PF00580">
    <property type="entry name" value="UvrD-helicase"/>
    <property type="match status" value="1"/>
</dbReference>
<evidence type="ECO:0000256" key="1">
    <source>
        <dbReference type="ARBA" id="ARBA00022741"/>
    </source>
</evidence>
<dbReference type="GO" id="GO:0005524">
    <property type="term" value="F:ATP binding"/>
    <property type="evidence" value="ECO:0007669"/>
    <property type="project" value="UniProtKB-UniRule"/>
</dbReference>
<dbReference type="SUPFAM" id="SSF52540">
    <property type="entry name" value="P-loop containing nucleoside triphosphate hydrolases"/>
    <property type="match status" value="1"/>
</dbReference>
<keyword evidence="4 7" id="KW-0347">Helicase</keyword>
<evidence type="ECO:0000256" key="6">
    <source>
        <dbReference type="ARBA" id="ARBA00023204"/>
    </source>
</evidence>
<evidence type="ECO:0000313" key="10">
    <source>
        <dbReference type="Proteomes" id="UP000516173"/>
    </source>
</evidence>
<keyword evidence="3 7" id="KW-0378">Hydrolase</keyword>
<evidence type="ECO:0000256" key="5">
    <source>
        <dbReference type="ARBA" id="ARBA00022840"/>
    </source>
</evidence>
<dbReference type="InterPro" id="IPR014016">
    <property type="entry name" value="UvrD-like_ATP-bd"/>
</dbReference>
<dbReference type="GO" id="GO:0005829">
    <property type="term" value="C:cytosol"/>
    <property type="evidence" value="ECO:0007669"/>
    <property type="project" value="TreeGrafter"/>
</dbReference>
<dbReference type="KEGG" id="nwl:NWFMUON74_51440"/>
<dbReference type="PANTHER" id="PTHR11070">
    <property type="entry name" value="UVRD / RECB / PCRA DNA HELICASE FAMILY MEMBER"/>
    <property type="match status" value="1"/>
</dbReference>
<dbReference type="RefSeq" id="WP_187684281.1">
    <property type="nucleotide sequence ID" value="NZ_AP023396.1"/>
</dbReference>
<dbReference type="EMBL" id="AP023396">
    <property type="protein sequence ID" value="BCK57372.1"/>
    <property type="molecule type" value="Genomic_DNA"/>
</dbReference>
<keyword evidence="1 7" id="KW-0547">Nucleotide-binding</keyword>
<keyword evidence="2" id="KW-0227">DNA damage</keyword>
<dbReference type="GO" id="GO:0016787">
    <property type="term" value="F:hydrolase activity"/>
    <property type="evidence" value="ECO:0007669"/>
    <property type="project" value="UniProtKB-UniRule"/>
</dbReference>
<name>A0A7G1KQC3_9NOCA</name>
<dbReference type="AlphaFoldDB" id="A0A7G1KQC3"/>
<reference evidence="9 10" key="1">
    <citation type="submission" date="2020-08" db="EMBL/GenBank/DDBJ databases">
        <title>Genome Sequencing of Nocardia wallacei strain FMUON74 and assembly.</title>
        <authorList>
            <person name="Toyokawa M."/>
            <person name="Uesaka K."/>
        </authorList>
    </citation>
    <scope>NUCLEOTIDE SEQUENCE [LARGE SCALE GENOMIC DNA]</scope>
    <source>
        <strain evidence="9 10">FMUON74</strain>
    </source>
</reference>
<feature type="domain" description="UvrD-like helicase ATP-binding" evidence="8">
    <location>
        <begin position="205"/>
        <end position="485"/>
    </location>
</feature>
<evidence type="ECO:0000256" key="3">
    <source>
        <dbReference type="ARBA" id="ARBA00022801"/>
    </source>
</evidence>
<dbReference type="InterPro" id="IPR000212">
    <property type="entry name" value="DNA_helicase_UvrD/REP"/>
</dbReference>
<keyword evidence="10" id="KW-1185">Reference proteome</keyword>
<gene>
    <name evidence="9" type="ORF">NWFMUON74_51440</name>
</gene>
<evidence type="ECO:0000256" key="7">
    <source>
        <dbReference type="PROSITE-ProRule" id="PRU00560"/>
    </source>
</evidence>
<protein>
    <submittedName>
        <fullName evidence="9">DNA helicase</fullName>
    </submittedName>
</protein>
<sequence>MPDINRERRRRWIEQRLAAVPNLTAEQRRFLSIPLMERHWHVLIDRTTPRNDRPRAFAVGPTGVYALVFTEQVSDREWLRGIRIRAEEVFAGVAAGRSHYVPHMLEVMLLMPRAVHVAAHDPFVSVDESTMRHALRSGENTLSTRWIGHIAATVAGRSDRFDWIDAEAAPAAEPVVSEGLLDVTELREDERSKMLGRPFQEWMTFLDPDQIGLVNVNFNGPARFSGPAGTGKSVVALHRMARFAKLNPGRLLFTSFVKTLPSYHESAFLRLAPQATDRAEFIGLHAWTMRFLKRRGVTYRVGDDEVYEDAFARAWSKARHVLGRINDTDYQYWKDEVGRVIKGRGLRTVEQYQAVGRAGREGVALGPNQRADVWTLFYEPYQARLAERGIVDFNDVISQAVAELRDRPLDDSEDYALVVVDEVQDFTLLELTLVHHIAGGGPEAQLLLVGDGQQQVYAGGCKLSEAGIPLPGGRGRVLRTNYRNRAAVLRFAQRVEAGNTVDDLDGGPGFVLRDSDAVLPGGNAVEKVVRRADIDAELVRAIQESGFADSDVAVIVGNRRDALHYQRLLEGAGLPVLPLDRYDGSQHARIKVGTVHRAKGMDFAAVFHITEKQQKPLTELTGGARDRAELLTRQALVAMSRPRDYLWVAYLTD</sequence>
<evidence type="ECO:0000256" key="4">
    <source>
        <dbReference type="ARBA" id="ARBA00022806"/>
    </source>
</evidence>
<keyword evidence="6" id="KW-0234">DNA repair</keyword>
<dbReference type="Proteomes" id="UP000516173">
    <property type="component" value="Chromosome"/>
</dbReference>
<dbReference type="GeneID" id="80349582"/>
<dbReference type="PANTHER" id="PTHR11070:SF45">
    <property type="entry name" value="DNA 3'-5' HELICASE"/>
    <property type="match status" value="1"/>
</dbReference>
<dbReference type="PROSITE" id="PS51198">
    <property type="entry name" value="UVRD_HELICASE_ATP_BIND"/>
    <property type="match status" value="1"/>
</dbReference>
<proteinExistence type="predicted"/>
<feature type="binding site" evidence="7">
    <location>
        <begin position="226"/>
        <end position="233"/>
    </location>
    <ligand>
        <name>ATP</name>
        <dbReference type="ChEBI" id="CHEBI:30616"/>
    </ligand>
</feature>
<dbReference type="Gene3D" id="3.40.50.300">
    <property type="entry name" value="P-loop containing nucleotide triphosphate hydrolases"/>
    <property type="match status" value="2"/>
</dbReference>
<organism evidence="9 10">
    <name type="scientific">Nocardia wallacei</name>
    <dbReference type="NCBI Taxonomy" id="480035"/>
    <lineage>
        <taxon>Bacteria</taxon>
        <taxon>Bacillati</taxon>
        <taxon>Actinomycetota</taxon>
        <taxon>Actinomycetes</taxon>
        <taxon>Mycobacteriales</taxon>
        <taxon>Nocardiaceae</taxon>
        <taxon>Nocardia</taxon>
    </lineage>
</organism>
<evidence type="ECO:0000256" key="2">
    <source>
        <dbReference type="ARBA" id="ARBA00022763"/>
    </source>
</evidence>
<dbReference type="InterPro" id="IPR013986">
    <property type="entry name" value="DExx_box_DNA_helicase_dom_sf"/>
</dbReference>
<dbReference type="GO" id="GO:0003677">
    <property type="term" value="F:DNA binding"/>
    <property type="evidence" value="ECO:0007669"/>
    <property type="project" value="InterPro"/>
</dbReference>
<keyword evidence="5 7" id="KW-0067">ATP-binding</keyword>